<dbReference type="GO" id="GO:0032094">
    <property type="term" value="P:response to food"/>
    <property type="evidence" value="ECO:0007669"/>
    <property type="project" value="Ensembl"/>
</dbReference>
<evidence type="ECO:0000313" key="8">
    <source>
        <dbReference type="RefSeq" id="XP_021023712.1"/>
    </source>
</evidence>
<comment type="subcellular location">
    <subcellularLocation>
        <location evidence="1">Mitochondrion membrane</location>
        <topology evidence="1">Multi-pass membrane protein</topology>
    </subcellularLocation>
</comment>
<evidence type="ECO:0000256" key="6">
    <source>
        <dbReference type="SAM" id="Phobius"/>
    </source>
</evidence>
<feature type="transmembrane region" description="Helical" evidence="6">
    <location>
        <begin position="105"/>
        <end position="125"/>
    </location>
</feature>
<feature type="transmembrane region" description="Helical" evidence="6">
    <location>
        <begin position="183"/>
        <end position="207"/>
    </location>
</feature>
<dbReference type="GO" id="GO:0032981">
    <property type="term" value="P:mitochondrial respiratory chain complex I assembly"/>
    <property type="evidence" value="ECO:0007669"/>
    <property type="project" value="Ensembl"/>
</dbReference>
<keyword evidence="3 6" id="KW-1133">Transmembrane helix</keyword>
<dbReference type="PANTHER" id="PTHR16296">
    <property type="entry name" value="UNCHARACTERIZED HYPOTHALAMUS PROTEIN HT007"/>
    <property type="match status" value="1"/>
</dbReference>
<organism evidence="7 8">
    <name type="scientific">Mus caroli</name>
    <name type="common">Ryukyu mouse</name>
    <name type="synonym">Ricefield mouse</name>
    <dbReference type="NCBI Taxonomy" id="10089"/>
    <lineage>
        <taxon>Eukaryota</taxon>
        <taxon>Metazoa</taxon>
        <taxon>Chordata</taxon>
        <taxon>Craniata</taxon>
        <taxon>Vertebrata</taxon>
        <taxon>Euteleostomi</taxon>
        <taxon>Mammalia</taxon>
        <taxon>Eutheria</taxon>
        <taxon>Euarchontoglires</taxon>
        <taxon>Glires</taxon>
        <taxon>Rodentia</taxon>
        <taxon>Myomorpha</taxon>
        <taxon>Muroidea</taxon>
        <taxon>Muridae</taxon>
        <taxon>Murinae</taxon>
        <taxon>Mus</taxon>
        <taxon>Mus</taxon>
    </lineage>
</organism>
<evidence type="ECO:0000256" key="5">
    <source>
        <dbReference type="ARBA" id="ARBA00023136"/>
    </source>
</evidence>
<evidence type="ECO:0000256" key="4">
    <source>
        <dbReference type="ARBA" id="ARBA00023128"/>
    </source>
</evidence>
<dbReference type="Pfam" id="PF07114">
    <property type="entry name" value="TMEM126"/>
    <property type="match status" value="1"/>
</dbReference>
<feature type="transmembrane region" description="Helical" evidence="6">
    <location>
        <begin position="145"/>
        <end position="162"/>
    </location>
</feature>
<feature type="transmembrane region" description="Helical" evidence="6">
    <location>
        <begin position="72"/>
        <end position="93"/>
    </location>
</feature>
<dbReference type="CTD" id="55863"/>
<dbReference type="PANTHER" id="PTHR16296:SF3">
    <property type="entry name" value="COMPLEX I ASSEMBLY FACTOR TMEM126B, MITOCHONDRIAL"/>
    <property type="match status" value="1"/>
</dbReference>
<keyword evidence="7" id="KW-1185">Reference proteome</keyword>
<dbReference type="RefSeq" id="XP_021023712.1">
    <property type="nucleotide sequence ID" value="XM_021168053.2"/>
</dbReference>
<proteinExistence type="predicted"/>
<reference evidence="8" key="1">
    <citation type="submission" date="2025-08" db="UniProtKB">
        <authorList>
            <consortium name="RefSeq"/>
        </authorList>
    </citation>
    <scope>IDENTIFICATION</scope>
</reference>
<keyword evidence="2 6" id="KW-0812">Transmembrane</keyword>
<dbReference type="Proteomes" id="UP000515126">
    <property type="component" value="Chromosome 7"/>
</dbReference>
<sequence>MAASERPSWLESKVAGVVQEGNREAPQDIKMALYKHGQLIPSLGDAKFRSPIISEIIEKKFEHYRNDKTLNIHGTLIFGTSNSLSGIMANLVFRNSFKVKYEALKTYASLTTLPVLATIVSYKLFVTDALQSGDISKESCVLRSALIGMACGVSYPSALAFYKNGRLAVKYQTVPLPPKGRVMLHWLLLCQTGMKAMAIPLFFQIIMGVFTGLNHYSICEKARARPVPDD</sequence>
<protein>
    <submittedName>
        <fullName evidence="8">Complex I assembly factor TMEM126B, mitochondrial</fullName>
    </submittedName>
</protein>
<dbReference type="GeneID" id="110298671"/>
<dbReference type="GO" id="GO:0031966">
    <property type="term" value="C:mitochondrial membrane"/>
    <property type="evidence" value="ECO:0007669"/>
    <property type="project" value="UniProtKB-SubCell"/>
</dbReference>
<name>A0A6P5Q4S2_MUSCR</name>
<accession>A0A6P5Q4S2</accession>
<dbReference type="AlphaFoldDB" id="A0A6P5Q4S2"/>
<gene>
    <name evidence="8" type="primary">Tmem126b</name>
</gene>
<evidence type="ECO:0000256" key="2">
    <source>
        <dbReference type="ARBA" id="ARBA00022692"/>
    </source>
</evidence>
<dbReference type="KEGG" id="mcal:110298671"/>
<evidence type="ECO:0000256" key="1">
    <source>
        <dbReference type="ARBA" id="ARBA00004225"/>
    </source>
</evidence>
<dbReference type="InterPro" id="IPR009801">
    <property type="entry name" value="TMEM126"/>
</dbReference>
<keyword evidence="4" id="KW-0496">Mitochondrion</keyword>
<keyword evidence="5 6" id="KW-0472">Membrane</keyword>
<evidence type="ECO:0000256" key="3">
    <source>
        <dbReference type="ARBA" id="ARBA00022989"/>
    </source>
</evidence>
<evidence type="ECO:0000313" key="7">
    <source>
        <dbReference type="Proteomes" id="UP000515126"/>
    </source>
</evidence>